<proteinExistence type="predicted"/>
<evidence type="ECO:0000256" key="3">
    <source>
        <dbReference type="ARBA" id="ARBA00022840"/>
    </source>
</evidence>
<protein>
    <submittedName>
        <fullName evidence="6">ATP-grasp domain-containing protein</fullName>
    </submittedName>
</protein>
<evidence type="ECO:0000256" key="1">
    <source>
        <dbReference type="ARBA" id="ARBA00022598"/>
    </source>
</evidence>
<organism evidence="6 7">
    <name type="scientific">Kitasatospora xanthocidica</name>
    <dbReference type="NCBI Taxonomy" id="83382"/>
    <lineage>
        <taxon>Bacteria</taxon>
        <taxon>Bacillati</taxon>
        <taxon>Actinomycetota</taxon>
        <taxon>Actinomycetes</taxon>
        <taxon>Kitasatosporales</taxon>
        <taxon>Streptomycetaceae</taxon>
        <taxon>Kitasatospora</taxon>
    </lineage>
</organism>
<keyword evidence="1" id="KW-0436">Ligase</keyword>
<comment type="caution">
    <text evidence="6">The sequence shown here is derived from an EMBL/GenBank/DDBJ whole genome shotgun (WGS) entry which is preliminary data.</text>
</comment>
<dbReference type="PANTHER" id="PTHR43585:SF2">
    <property type="entry name" value="ATP-GRASP ENZYME FSQD"/>
    <property type="match status" value="1"/>
</dbReference>
<keyword evidence="3 4" id="KW-0067">ATP-binding</keyword>
<feature type="domain" description="ATP-grasp" evidence="5">
    <location>
        <begin position="114"/>
        <end position="313"/>
    </location>
</feature>
<evidence type="ECO:0000256" key="2">
    <source>
        <dbReference type="ARBA" id="ARBA00022741"/>
    </source>
</evidence>
<dbReference type="EMBL" id="QVIG01000001">
    <property type="protein sequence ID" value="RGD57993.1"/>
    <property type="molecule type" value="Genomic_DNA"/>
</dbReference>
<dbReference type="Proteomes" id="UP000263377">
    <property type="component" value="Unassembled WGS sequence"/>
</dbReference>
<reference evidence="6 7" key="1">
    <citation type="submission" date="2018-08" db="EMBL/GenBank/DDBJ databases">
        <title>Diversity &amp; Physiological Properties of Lignin-Decomposing Actinobacteria from Soil.</title>
        <authorList>
            <person name="Roh S.G."/>
            <person name="Kim S.B."/>
        </authorList>
    </citation>
    <scope>NUCLEOTIDE SEQUENCE [LARGE SCALE GENOMIC DNA]</scope>
    <source>
        <strain evidence="6 7">MMS17-GH009</strain>
    </source>
</reference>
<evidence type="ECO:0000313" key="7">
    <source>
        <dbReference type="Proteomes" id="UP000263377"/>
    </source>
</evidence>
<dbReference type="SUPFAM" id="SSF56059">
    <property type="entry name" value="Glutathione synthetase ATP-binding domain-like"/>
    <property type="match status" value="1"/>
</dbReference>
<evidence type="ECO:0000313" key="6">
    <source>
        <dbReference type="EMBL" id="RGD57993.1"/>
    </source>
</evidence>
<keyword evidence="2 4" id="KW-0547">Nucleotide-binding</keyword>
<dbReference type="RefSeq" id="WP_049650440.1">
    <property type="nucleotide sequence ID" value="NZ_QVIG01000001.1"/>
</dbReference>
<evidence type="ECO:0000259" key="5">
    <source>
        <dbReference type="PROSITE" id="PS50975"/>
    </source>
</evidence>
<dbReference type="Pfam" id="PF13535">
    <property type="entry name" value="ATP-grasp_4"/>
    <property type="match status" value="1"/>
</dbReference>
<dbReference type="AlphaFoldDB" id="A0A372ZQ64"/>
<dbReference type="PROSITE" id="PS50975">
    <property type="entry name" value="ATP_GRASP"/>
    <property type="match status" value="1"/>
</dbReference>
<dbReference type="Gene3D" id="3.30.470.20">
    <property type="entry name" value="ATP-grasp fold, B domain"/>
    <property type="match status" value="1"/>
</dbReference>
<dbReference type="GO" id="GO:0046872">
    <property type="term" value="F:metal ion binding"/>
    <property type="evidence" value="ECO:0007669"/>
    <property type="project" value="InterPro"/>
</dbReference>
<evidence type="ECO:0000256" key="4">
    <source>
        <dbReference type="PROSITE-ProRule" id="PRU00409"/>
    </source>
</evidence>
<dbReference type="InterPro" id="IPR052032">
    <property type="entry name" value="ATP-dep_AA_Ligase"/>
</dbReference>
<dbReference type="NCBIfam" id="NF005543">
    <property type="entry name" value="PRK07206.1"/>
    <property type="match status" value="1"/>
</dbReference>
<accession>A0A372ZQ64</accession>
<dbReference type="GO" id="GO:0005524">
    <property type="term" value="F:ATP binding"/>
    <property type="evidence" value="ECO:0007669"/>
    <property type="project" value="UniProtKB-UniRule"/>
</dbReference>
<gene>
    <name evidence="6" type="ORF">DR950_09525</name>
</gene>
<dbReference type="GO" id="GO:0016874">
    <property type="term" value="F:ligase activity"/>
    <property type="evidence" value="ECO:0007669"/>
    <property type="project" value="UniProtKB-KW"/>
</dbReference>
<dbReference type="PANTHER" id="PTHR43585">
    <property type="entry name" value="FUMIPYRROLE BIOSYNTHESIS PROTEIN C"/>
    <property type="match status" value="1"/>
</dbReference>
<keyword evidence="7" id="KW-1185">Reference proteome</keyword>
<name>A0A372ZQ64_9ACTN</name>
<sequence>MSQLRPVAVLVDAYTSGGYLPPEFTALGADLVHVQSTPGLMPSMPAPDLTVYRANIVHEDLDRTVAELARYAPVCVLAGQEPGVLLADRLSERLGLATNGTELSEARRNKYRMIEVLRAAGLHCADQFKSGDPQALVDWAQRAGRYPVVVKPLDSAAGDGVVVCADAEQVRSAAKAVLDTETIYGSPNREALVQSYLEGTEYVVDMVSHEGRRYVCGVWEYQKRLLPSGRNIYDRERLLSPAEPPAAELTDYVDRALAALGVRHGPSHAEVIVTADGPALVEVGSRIAGNMHPGFHDRCTGANQATLSALAYLRPERFAAEYAGRGYHKFEEAVCCTTSTTLSGVVESVDERAVRRIAGLESVFGLNLKLGPGDRIRPTVDLYSSTLRIFQCAGTADAIHRDHRRIEELKDQVYRLSDTESGER</sequence>
<dbReference type="InterPro" id="IPR011761">
    <property type="entry name" value="ATP-grasp"/>
</dbReference>